<keyword evidence="3" id="KW-1185">Reference proteome</keyword>
<accession>A0AAV7R7W4</accession>
<evidence type="ECO:0000256" key="1">
    <source>
        <dbReference type="SAM" id="MobiDB-lite"/>
    </source>
</evidence>
<sequence>MRRIGVPKLDSEVNGVTSSHPEVPSGAQQTSSEEKLILFLKAGWTCHKNKLCLCCPEEHLPMPEIVPRK</sequence>
<feature type="region of interest" description="Disordered" evidence="1">
    <location>
        <begin position="1"/>
        <end position="32"/>
    </location>
</feature>
<dbReference type="EMBL" id="JANPWB010000009">
    <property type="protein sequence ID" value="KAJ1147967.1"/>
    <property type="molecule type" value="Genomic_DNA"/>
</dbReference>
<comment type="caution">
    <text evidence="2">The sequence shown here is derived from an EMBL/GenBank/DDBJ whole genome shotgun (WGS) entry which is preliminary data.</text>
</comment>
<name>A0AAV7R7W4_PLEWA</name>
<dbReference type="AlphaFoldDB" id="A0AAV7R7W4"/>
<feature type="compositionally biased region" description="Polar residues" evidence="1">
    <location>
        <begin position="14"/>
        <end position="31"/>
    </location>
</feature>
<evidence type="ECO:0000313" key="3">
    <source>
        <dbReference type="Proteomes" id="UP001066276"/>
    </source>
</evidence>
<evidence type="ECO:0000313" key="2">
    <source>
        <dbReference type="EMBL" id="KAJ1147967.1"/>
    </source>
</evidence>
<proteinExistence type="predicted"/>
<organism evidence="2 3">
    <name type="scientific">Pleurodeles waltl</name>
    <name type="common">Iberian ribbed newt</name>
    <dbReference type="NCBI Taxonomy" id="8319"/>
    <lineage>
        <taxon>Eukaryota</taxon>
        <taxon>Metazoa</taxon>
        <taxon>Chordata</taxon>
        <taxon>Craniata</taxon>
        <taxon>Vertebrata</taxon>
        <taxon>Euteleostomi</taxon>
        <taxon>Amphibia</taxon>
        <taxon>Batrachia</taxon>
        <taxon>Caudata</taxon>
        <taxon>Salamandroidea</taxon>
        <taxon>Salamandridae</taxon>
        <taxon>Pleurodelinae</taxon>
        <taxon>Pleurodeles</taxon>
    </lineage>
</organism>
<dbReference type="Proteomes" id="UP001066276">
    <property type="component" value="Chromosome 5"/>
</dbReference>
<reference evidence="2" key="1">
    <citation type="journal article" date="2022" name="bioRxiv">
        <title>Sequencing and chromosome-scale assembly of the giantPleurodeles waltlgenome.</title>
        <authorList>
            <person name="Brown T."/>
            <person name="Elewa A."/>
            <person name="Iarovenko S."/>
            <person name="Subramanian E."/>
            <person name="Araus A.J."/>
            <person name="Petzold A."/>
            <person name="Susuki M."/>
            <person name="Suzuki K.-i.T."/>
            <person name="Hayashi T."/>
            <person name="Toyoda A."/>
            <person name="Oliveira C."/>
            <person name="Osipova E."/>
            <person name="Leigh N.D."/>
            <person name="Simon A."/>
            <person name="Yun M.H."/>
        </authorList>
    </citation>
    <scope>NUCLEOTIDE SEQUENCE</scope>
    <source>
        <strain evidence="2">20211129_DDA</strain>
        <tissue evidence="2">Liver</tissue>
    </source>
</reference>
<protein>
    <submittedName>
        <fullName evidence="2">Uncharacterized protein</fullName>
    </submittedName>
</protein>
<gene>
    <name evidence="2" type="ORF">NDU88_000808</name>
</gene>